<name>A0A9D1G416_9FIRM</name>
<reference evidence="1" key="1">
    <citation type="submission" date="2020-10" db="EMBL/GenBank/DDBJ databases">
        <authorList>
            <person name="Gilroy R."/>
        </authorList>
    </citation>
    <scope>NUCLEOTIDE SEQUENCE</scope>
    <source>
        <strain evidence="1">ChiHecec3B27-6122</strain>
    </source>
</reference>
<comment type="caution">
    <text evidence="1">The sequence shown here is derived from an EMBL/GenBank/DDBJ whole genome shotgun (WGS) entry which is preliminary data.</text>
</comment>
<dbReference type="EMBL" id="DVJS01000099">
    <property type="protein sequence ID" value="HIS97145.1"/>
    <property type="molecule type" value="Genomic_DNA"/>
</dbReference>
<dbReference type="Proteomes" id="UP000886876">
    <property type="component" value="Unassembled WGS sequence"/>
</dbReference>
<evidence type="ECO:0000313" key="2">
    <source>
        <dbReference type="Proteomes" id="UP000886876"/>
    </source>
</evidence>
<proteinExistence type="predicted"/>
<accession>A0A9D1G416</accession>
<reference evidence="1" key="2">
    <citation type="journal article" date="2021" name="PeerJ">
        <title>Extensive microbial diversity within the chicken gut microbiome revealed by metagenomics and culture.</title>
        <authorList>
            <person name="Gilroy R."/>
            <person name="Ravi A."/>
            <person name="Getino M."/>
            <person name="Pursley I."/>
            <person name="Horton D.L."/>
            <person name="Alikhan N.F."/>
            <person name="Baker D."/>
            <person name="Gharbi K."/>
            <person name="Hall N."/>
            <person name="Watson M."/>
            <person name="Adriaenssens E.M."/>
            <person name="Foster-Nyarko E."/>
            <person name="Jarju S."/>
            <person name="Secka A."/>
            <person name="Antonio M."/>
            <person name="Oren A."/>
            <person name="Chaudhuri R.R."/>
            <person name="La Ragione R."/>
            <person name="Hildebrand F."/>
            <person name="Pallen M.J."/>
        </authorList>
    </citation>
    <scope>NUCLEOTIDE SEQUENCE</scope>
    <source>
        <strain evidence="1">ChiHecec3B27-6122</strain>
    </source>
</reference>
<gene>
    <name evidence="1" type="ORF">IAD42_04140</name>
</gene>
<protein>
    <submittedName>
        <fullName evidence="1">Uncharacterized protein</fullName>
    </submittedName>
</protein>
<dbReference type="AlphaFoldDB" id="A0A9D1G416"/>
<evidence type="ECO:0000313" key="1">
    <source>
        <dbReference type="EMBL" id="HIS97145.1"/>
    </source>
</evidence>
<sequence>MSDWAAISVIAALVGVAISLVTPIIKLNTIITKLGSTVEGLAKNLETLTGDNNRGHARLHGRIDSLEDSVSRHEIRLALLERRGDNA</sequence>
<organism evidence="1 2">
    <name type="scientific">Candidatus Scatomorpha pullistercoris</name>
    <dbReference type="NCBI Taxonomy" id="2840929"/>
    <lineage>
        <taxon>Bacteria</taxon>
        <taxon>Bacillati</taxon>
        <taxon>Bacillota</taxon>
        <taxon>Clostridia</taxon>
        <taxon>Eubacteriales</taxon>
        <taxon>Candidatus Scatomorpha</taxon>
    </lineage>
</organism>